<dbReference type="EMBL" id="AJWZ01001019">
    <property type="protein sequence ID" value="EKC75085.1"/>
    <property type="molecule type" value="Genomic_DNA"/>
</dbReference>
<organism evidence="2">
    <name type="scientific">human gut metagenome</name>
    <dbReference type="NCBI Taxonomy" id="408170"/>
    <lineage>
        <taxon>unclassified sequences</taxon>
        <taxon>metagenomes</taxon>
        <taxon>organismal metagenomes</taxon>
    </lineage>
</organism>
<dbReference type="InterPro" id="IPR038765">
    <property type="entry name" value="Papain-like_cys_pep_sf"/>
</dbReference>
<feature type="non-terminal residue" evidence="2">
    <location>
        <position position="98"/>
    </location>
</feature>
<gene>
    <name evidence="2" type="ORF">OBE_01530</name>
</gene>
<accession>K1UA36</accession>
<dbReference type="AlphaFoldDB" id="K1UA36"/>
<name>K1UA36_9ZZZZ</name>
<reference evidence="2" key="1">
    <citation type="journal article" date="2013" name="Environ. Microbiol.">
        <title>Microbiota from the distal guts of lean and obese adolescents exhibit partial functional redundancy besides clear differences in community structure.</title>
        <authorList>
            <person name="Ferrer M."/>
            <person name="Ruiz A."/>
            <person name="Lanza F."/>
            <person name="Haange S.B."/>
            <person name="Oberbach A."/>
            <person name="Till H."/>
            <person name="Bargiela R."/>
            <person name="Campoy C."/>
            <person name="Segura M.T."/>
            <person name="Richter M."/>
            <person name="von Bergen M."/>
            <person name="Seifert J."/>
            <person name="Suarez A."/>
        </authorList>
    </citation>
    <scope>NUCLEOTIDE SEQUENCE</scope>
</reference>
<feature type="domain" description="Transglutaminase-like" evidence="1">
    <location>
        <begin position="33"/>
        <end position="97"/>
    </location>
</feature>
<sequence>MANGIESKEKVHAILNEIKETRDSIVKSLSGIDYNKIMHAHDWIINNLDYEQNITNNNVYNLYGALIEKSAVCEGYAEALKYILDEVDIPCVLVSGTA</sequence>
<dbReference type="SUPFAM" id="SSF54001">
    <property type="entry name" value="Cysteine proteinases"/>
    <property type="match status" value="1"/>
</dbReference>
<dbReference type="Pfam" id="PF01841">
    <property type="entry name" value="Transglut_core"/>
    <property type="match status" value="1"/>
</dbReference>
<comment type="caution">
    <text evidence="2">The sequence shown here is derived from an EMBL/GenBank/DDBJ whole genome shotgun (WGS) entry which is preliminary data.</text>
</comment>
<evidence type="ECO:0000259" key="1">
    <source>
        <dbReference type="Pfam" id="PF01841"/>
    </source>
</evidence>
<dbReference type="Gene3D" id="3.10.620.30">
    <property type="match status" value="1"/>
</dbReference>
<evidence type="ECO:0000313" key="2">
    <source>
        <dbReference type="EMBL" id="EKC75085.1"/>
    </source>
</evidence>
<proteinExistence type="predicted"/>
<dbReference type="InterPro" id="IPR002931">
    <property type="entry name" value="Transglutaminase-like"/>
</dbReference>
<protein>
    <recommendedName>
        <fullName evidence="1">Transglutaminase-like domain-containing protein</fullName>
    </recommendedName>
</protein>